<dbReference type="Gene3D" id="3.30.1330.40">
    <property type="entry name" value="RutC-like"/>
    <property type="match status" value="1"/>
</dbReference>
<reference evidence="2" key="1">
    <citation type="submission" date="2017-06" db="EMBL/GenBank/DDBJ databases">
        <authorList>
            <person name="Varghese N."/>
            <person name="Submissions S."/>
        </authorList>
    </citation>
    <scope>NUCLEOTIDE SEQUENCE [LARGE SCALE GENOMIC DNA]</scope>
    <source>
        <strain evidence="2">CIP 108523</strain>
    </source>
</reference>
<gene>
    <name evidence="1" type="ORF">SAMN05216255_4086</name>
</gene>
<dbReference type="PANTHER" id="PTHR47328">
    <property type="match status" value="1"/>
</dbReference>
<evidence type="ECO:0000313" key="2">
    <source>
        <dbReference type="Proteomes" id="UP000242915"/>
    </source>
</evidence>
<dbReference type="EMBL" id="FZOG01000007">
    <property type="protein sequence ID" value="SNS98518.1"/>
    <property type="molecule type" value="Genomic_DNA"/>
</dbReference>
<organism evidence="1 2">
    <name type="scientific">Pseudomonas segetis</name>
    <dbReference type="NCBI Taxonomy" id="298908"/>
    <lineage>
        <taxon>Bacteria</taxon>
        <taxon>Pseudomonadati</taxon>
        <taxon>Pseudomonadota</taxon>
        <taxon>Gammaproteobacteria</taxon>
        <taxon>Pseudomonadales</taxon>
        <taxon>Pseudomonadaceae</taxon>
        <taxon>Pseudomonas</taxon>
    </lineage>
</organism>
<dbReference type="CDD" id="cd06150">
    <property type="entry name" value="YjgF_YER057c_UK114_like_2"/>
    <property type="match status" value="1"/>
</dbReference>
<sequence length="115" mass="12681">MINRIDQNNRMSQASQNGNLIVLSGQVSSGKNITEQAQGVFETIDLLLHKAGADKSNILYANIFLTDMGDYEAFNQVWDNWVASDKGQAPSRAAIQVVRLANPDWVVEVQVFASI</sequence>
<dbReference type="Proteomes" id="UP000242915">
    <property type="component" value="Unassembled WGS sequence"/>
</dbReference>
<evidence type="ECO:0000313" key="1">
    <source>
        <dbReference type="EMBL" id="SNS98518.1"/>
    </source>
</evidence>
<dbReference type="InterPro" id="IPR035959">
    <property type="entry name" value="RutC-like_sf"/>
</dbReference>
<keyword evidence="2" id="KW-1185">Reference proteome</keyword>
<dbReference type="RefSeq" id="WP_141133440.1">
    <property type="nucleotide sequence ID" value="NZ_FZOG01000007.1"/>
</dbReference>
<protein>
    <submittedName>
        <fullName evidence="1">Enamine deaminase RidA, house cleaning of reactive enamine intermediates, YjgF/YER057c/UK114 family</fullName>
    </submittedName>
</protein>
<dbReference type="AlphaFoldDB" id="A0A239IZ84"/>
<accession>A0A239IZ84</accession>
<proteinExistence type="predicted"/>
<dbReference type="InterPro" id="IPR035709">
    <property type="entry name" value="YoaB-like"/>
</dbReference>
<dbReference type="SUPFAM" id="SSF55298">
    <property type="entry name" value="YjgF-like"/>
    <property type="match status" value="1"/>
</dbReference>
<name>A0A239IZ84_9PSED</name>
<dbReference type="Pfam" id="PF01042">
    <property type="entry name" value="Ribonuc_L-PSP"/>
    <property type="match status" value="1"/>
</dbReference>
<dbReference type="InterPro" id="IPR006175">
    <property type="entry name" value="YjgF/YER057c/UK114"/>
</dbReference>
<dbReference type="PANTHER" id="PTHR47328:SF1">
    <property type="entry name" value="RUTC FAMILY PROTEIN YOAB"/>
    <property type="match status" value="1"/>
</dbReference>